<sequence length="298" mass="32314">MDGPAPLSSEMPPAPPGAGRVALEEAISRAAPAFELPALVALLRARFPDRTLRFRSHPSLAFEPTLVRAVEFFGDHVTVTLNLGLRAVTTPLPSYFQELFAHPQAGPALEGILALADHRLLTDHADSRAPVEQERLVPCPRSLRSSAFTLARPSSPITLGWLFRKVYPELEVSVRRAGHERRLPAPDARIGQATLGISALGGEAEVSVPGIDAILVTDASRTWTNEPWTREARARLLDHVLPALSGAAVHLRVLLVDHEASGKLIVRGPGELGWDPLAKSRPSEIHTLFEGRPPERPT</sequence>
<evidence type="ECO:0000313" key="1">
    <source>
        <dbReference type="EMBL" id="TKD02759.1"/>
    </source>
</evidence>
<dbReference type="EMBL" id="SSMQ01000033">
    <property type="protein sequence ID" value="TKD02759.1"/>
    <property type="molecule type" value="Genomic_DNA"/>
</dbReference>
<gene>
    <name evidence="1" type="ORF">E8A74_28085</name>
</gene>
<protein>
    <submittedName>
        <fullName evidence="1">Uncharacterized protein</fullName>
    </submittedName>
</protein>
<keyword evidence="2" id="KW-1185">Reference proteome</keyword>
<comment type="caution">
    <text evidence="1">The sequence shown here is derived from an EMBL/GenBank/DDBJ whole genome shotgun (WGS) entry which is preliminary data.</text>
</comment>
<evidence type="ECO:0000313" key="2">
    <source>
        <dbReference type="Proteomes" id="UP000309215"/>
    </source>
</evidence>
<accession>A0A4U1J637</accession>
<reference evidence="1 2" key="1">
    <citation type="submission" date="2019-04" db="EMBL/GenBank/DDBJ databases">
        <authorList>
            <person name="Li Y."/>
            <person name="Wang J."/>
        </authorList>
    </citation>
    <scope>NUCLEOTIDE SEQUENCE [LARGE SCALE GENOMIC DNA]</scope>
    <source>
        <strain evidence="1 2">DSM 14668</strain>
    </source>
</reference>
<name>A0A4U1J637_9BACT</name>
<proteinExistence type="predicted"/>
<dbReference type="OrthoDB" id="5498790at2"/>
<dbReference type="InterPro" id="IPR010732">
    <property type="entry name" value="T6SS_TssG-like"/>
</dbReference>
<dbReference type="AlphaFoldDB" id="A0A4U1J637"/>
<dbReference type="Pfam" id="PF06996">
    <property type="entry name" value="T6SS_TssG"/>
    <property type="match status" value="1"/>
</dbReference>
<dbReference type="Proteomes" id="UP000309215">
    <property type="component" value="Unassembled WGS sequence"/>
</dbReference>
<organism evidence="1 2">
    <name type="scientific">Polyangium fumosum</name>
    <dbReference type="NCBI Taxonomy" id="889272"/>
    <lineage>
        <taxon>Bacteria</taxon>
        <taxon>Pseudomonadati</taxon>
        <taxon>Myxococcota</taxon>
        <taxon>Polyangia</taxon>
        <taxon>Polyangiales</taxon>
        <taxon>Polyangiaceae</taxon>
        <taxon>Polyangium</taxon>
    </lineage>
</organism>